<dbReference type="InterPro" id="IPR003810">
    <property type="entry name" value="Mntp/YtaF"/>
</dbReference>
<evidence type="ECO:0000256" key="8">
    <source>
        <dbReference type="HAMAP-Rule" id="MF_01521"/>
    </source>
</evidence>
<keyword evidence="3 8" id="KW-0812">Transmembrane</keyword>
<evidence type="ECO:0000256" key="4">
    <source>
        <dbReference type="ARBA" id="ARBA00022989"/>
    </source>
</evidence>
<feature type="transmembrane region" description="Helical" evidence="8">
    <location>
        <begin position="107"/>
        <end position="126"/>
    </location>
</feature>
<dbReference type="Pfam" id="PF02659">
    <property type="entry name" value="Mntp"/>
    <property type="match status" value="1"/>
</dbReference>
<dbReference type="EMBL" id="CP058560">
    <property type="protein sequence ID" value="QUH23800.1"/>
    <property type="molecule type" value="Genomic_DNA"/>
</dbReference>
<evidence type="ECO:0000256" key="5">
    <source>
        <dbReference type="ARBA" id="ARBA00023065"/>
    </source>
</evidence>
<evidence type="ECO:0000313" key="10">
    <source>
        <dbReference type="Proteomes" id="UP000681041"/>
    </source>
</evidence>
<keyword evidence="10" id="KW-1185">Reference proteome</keyword>
<dbReference type="GO" id="GO:0005886">
    <property type="term" value="C:plasma membrane"/>
    <property type="evidence" value="ECO:0007669"/>
    <property type="project" value="UniProtKB-SubCell"/>
</dbReference>
<dbReference type="PANTHER" id="PTHR35529">
    <property type="entry name" value="MANGANESE EFFLUX PUMP MNTP-RELATED"/>
    <property type="match status" value="1"/>
</dbReference>
<feature type="transmembrane region" description="Helical" evidence="8">
    <location>
        <begin position="165"/>
        <end position="182"/>
    </location>
</feature>
<dbReference type="AlphaFoldDB" id="A0A8T8KAF6"/>
<proteinExistence type="inferred from homology"/>
<dbReference type="PANTHER" id="PTHR35529:SF1">
    <property type="entry name" value="MANGANESE EFFLUX PUMP MNTP-RELATED"/>
    <property type="match status" value="1"/>
</dbReference>
<evidence type="ECO:0000256" key="7">
    <source>
        <dbReference type="ARBA" id="ARBA00023211"/>
    </source>
</evidence>
<feature type="transmembrane region" description="Helical" evidence="8">
    <location>
        <begin position="68"/>
        <end position="86"/>
    </location>
</feature>
<evidence type="ECO:0000256" key="1">
    <source>
        <dbReference type="ARBA" id="ARBA00022448"/>
    </source>
</evidence>
<dbReference type="OrthoDB" id="53356at2157"/>
<dbReference type="InterPro" id="IPR022929">
    <property type="entry name" value="Put_MntP"/>
</dbReference>
<comment type="subcellular location">
    <subcellularLocation>
        <location evidence="8">Cell membrane</location>
        <topology evidence="8">Multi-pass membrane protein</topology>
    </subcellularLocation>
</comment>
<keyword evidence="7 8" id="KW-0464">Manganese</keyword>
<dbReference type="GO" id="GO:0005384">
    <property type="term" value="F:manganese ion transmembrane transporter activity"/>
    <property type="evidence" value="ECO:0007669"/>
    <property type="project" value="UniProtKB-UniRule"/>
</dbReference>
<keyword evidence="6 8" id="KW-0472">Membrane</keyword>
<name>A0A8T8KAF6_9EURY</name>
<comment type="similarity">
    <text evidence="8">Belongs to the MntP (TC 9.B.29) family.</text>
</comment>
<organism evidence="9 10">
    <name type="scientific">Methanobacterium alkalithermotolerans</name>
    <dbReference type="NCBI Taxonomy" id="2731220"/>
    <lineage>
        <taxon>Archaea</taxon>
        <taxon>Methanobacteriati</taxon>
        <taxon>Methanobacteriota</taxon>
        <taxon>Methanomada group</taxon>
        <taxon>Methanobacteria</taxon>
        <taxon>Methanobacteriales</taxon>
        <taxon>Methanobacteriaceae</taxon>
        <taxon>Methanobacterium</taxon>
    </lineage>
</organism>
<keyword evidence="1 8" id="KW-0813">Transport</keyword>
<dbReference type="Proteomes" id="UP000681041">
    <property type="component" value="Chromosome"/>
</dbReference>
<accession>A0A8T8KAF6</accession>
<keyword evidence="5 8" id="KW-0406">Ion transport</keyword>
<evidence type="ECO:0000256" key="2">
    <source>
        <dbReference type="ARBA" id="ARBA00022475"/>
    </source>
</evidence>
<feature type="transmembrane region" description="Helical" evidence="8">
    <location>
        <begin position="6"/>
        <end position="24"/>
    </location>
</feature>
<evidence type="ECO:0000256" key="6">
    <source>
        <dbReference type="ARBA" id="ARBA00023136"/>
    </source>
</evidence>
<evidence type="ECO:0000256" key="3">
    <source>
        <dbReference type="ARBA" id="ARBA00022692"/>
    </source>
</evidence>
<comment type="function">
    <text evidence="8">Probably functions as a manganese efflux pump.</text>
</comment>
<protein>
    <recommendedName>
        <fullName evidence="8">Putative manganese efflux pump MntP</fullName>
    </recommendedName>
</protein>
<keyword evidence="4 8" id="KW-1133">Transmembrane helix</keyword>
<gene>
    <name evidence="8" type="primary">mntP</name>
    <name evidence="9" type="ORF">HYG87_08530</name>
</gene>
<sequence length="188" mass="20809">MDLISIIILSFALALDAFSISITWGLTLKVCKIKQALWIALFFGGFQAIMPVLGWIAGIRLQLIISQLAPWVAFLLLLAIGFKMIYESLKMEEEAEPKCNIFSFKKLFVLAIATSIDAFAVGVTFALLSMSIWFPIVMIGLITFLLSLLGVYTGKKIGHLFESKIEILGGIILILLGFKILIEHLLSL</sequence>
<dbReference type="GeneID" id="64820805"/>
<reference evidence="9" key="1">
    <citation type="submission" date="2020-07" db="EMBL/GenBank/DDBJ databases">
        <title>Methanobacterium. sp. MethCan genome.</title>
        <authorList>
            <person name="Postec A."/>
            <person name="Quemeneur M."/>
        </authorList>
    </citation>
    <scope>NUCLEOTIDE SEQUENCE</scope>
    <source>
        <strain evidence="9">MethCAN</strain>
    </source>
</reference>
<evidence type="ECO:0000313" key="9">
    <source>
        <dbReference type="EMBL" id="QUH23800.1"/>
    </source>
</evidence>
<feature type="transmembrane region" description="Helical" evidence="8">
    <location>
        <begin position="132"/>
        <end position="153"/>
    </location>
</feature>
<dbReference type="HAMAP" id="MF_01521">
    <property type="entry name" value="MntP_pump"/>
    <property type="match status" value="1"/>
</dbReference>
<dbReference type="KEGG" id="meme:HYG87_08530"/>
<keyword evidence="2 8" id="KW-1003">Cell membrane</keyword>
<dbReference type="RefSeq" id="WP_211532757.1">
    <property type="nucleotide sequence ID" value="NZ_CP058560.1"/>
</dbReference>
<feature type="transmembrane region" description="Helical" evidence="8">
    <location>
        <begin position="36"/>
        <end position="56"/>
    </location>
</feature>